<keyword evidence="3" id="KW-0998">Cell outer membrane</keyword>
<dbReference type="InterPro" id="IPR036737">
    <property type="entry name" value="OmpA-like_sf"/>
</dbReference>
<gene>
    <name evidence="7" type="ORF">JJJ17_11300</name>
</gene>
<dbReference type="GO" id="GO:0009279">
    <property type="term" value="C:cell outer membrane"/>
    <property type="evidence" value="ECO:0007669"/>
    <property type="project" value="UniProtKB-SubCell"/>
</dbReference>
<evidence type="ECO:0000313" key="7">
    <source>
        <dbReference type="EMBL" id="MBK4216512.1"/>
    </source>
</evidence>
<dbReference type="Gene3D" id="3.30.1330.60">
    <property type="entry name" value="OmpA-like domain"/>
    <property type="match status" value="1"/>
</dbReference>
<sequence>MIVKQLFTAPRRRALLLSATALLLAQAAQAQAQDAPEIPPIPAIVVPDFVGVEPAQQSFQDALGDKLAAIDGIRIAPARCDDQGALVPGLGMVLRDDTGITADLGDEGTYVIDEGGAGVANIGGAQFTVEEDGSGTINREGDDGEQITVEADGSGSYNSQRDQITLDGEGGGTWNSDRVGQVVIEADGSGIWSGPLGQIINEGDGSGSWNGEHIVINDGNGSGSVDGQDMAMEPLPPVPPAGKFPLLTKFRLPPAACGYLITLEDRILFDFDKDDLRSDAAETVDALAEAFISVSPGRLEIRGHTDAKGSDDYNLDLSQRRALTVETALKDRAVTSDMEAEGFGESQPVALNEVDGKDNPAGRQLNRRVEIFVPN</sequence>
<dbReference type="Pfam" id="PF00691">
    <property type="entry name" value="OmpA"/>
    <property type="match status" value="1"/>
</dbReference>
<dbReference type="CDD" id="cd07185">
    <property type="entry name" value="OmpA_C-like"/>
    <property type="match status" value="1"/>
</dbReference>
<dbReference type="SUPFAM" id="SSF103088">
    <property type="entry name" value="OmpA-like"/>
    <property type="match status" value="1"/>
</dbReference>
<dbReference type="PRINTS" id="PR01021">
    <property type="entry name" value="OMPADOMAIN"/>
</dbReference>
<keyword evidence="5" id="KW-0732">Signal</keyword>
<dbReference type="InterPro" id="IPR006664">
    <property type="entry name" value="OMP_bac"/>
</dbReference>
<accession>A0A934VYZ4</accession>
<feature type="signal peptide" evidence="5">
    <location>
        <begin position="1"/>
        <end position="32"/>
    </location>
</feature>
<feature type="domain" description="OmpA-like" evidence="6">
    <location>
        <begin position="256"/>
        <end position="375"/>
    </location>
</feature>
<dbReference type="EMBL" id="JAEPRQ010000003">
    <property type="protein sequence ID" value="MBK4216512.1"/>
    <property type="molecule type" value="Genomic_DNA"/>
</dbReference>
<evidence type="ECO:0000256" key="3">
    <source>
        <dbReference type="ARBA" id="ARBA00023237"/>
    </source>
</evidence>
<dbReference type="AlphaFoldDB" id="A0A934VYZ4"/>
<dbReference type="InterPro" id="IPR006665">
    <property type="entry name" value="OmpA-like"/>
</dbReference>
<evidence type="ECO:0000256" key="2">
    <source>
        <dbReference type="ARBA" id="ARBA00023136"/>
    </source>
</evidence>
<comment type="subcellular location">
    <subcellularLocation>
        <location evidence="1">Cell outer membrane</location>
    </subcellularLocation>
</comment>
<dbReference type="InterPro" id="IPR050330">
    <property type="entry name" value="Bact_OuterMem_StrucFunc"/>
</dbReference>
<protein>
    <submittedName>
        <fullName evidence="7">OmpA family protein</fullName>
    </submittedName>
</protein>
<dbReference type="Proteomes" id="UP000640485">
    <property type="component" value="Unassembled WGS sequence"/>
</dbReference>
<proteinExistence type="predicted"/>
<dbReference type="PANTHER" id="PTHR30329">
    <property type="entry name" value="STATOR ELEMENT OF FLAGELLAR MOTOR COMPLEX"/>
    <property type="match status" value="1"/>
</dbReference>
<evidence type="ECO:0000256" key="1">
    <source>
        <dbReference type="ARBA" id="ARBA00004442"/>
    </source>
</evidence>
<feature type="chain" id="PRO_5036883654" evidence="5">
    <location>
        <begin position="33"/>
        <end position="375"/>
    </location>
</feature>
<keyword evidence="8" id="KW-1185">Reference proteome</keyword>
<dbReference type="PANTHER" id="PTHR30329:SF21">
    <property type="entry name" value="LIPOPROTEIN YIAD-RELATED"/>
    <property type="match status" value="1"/>
</dbReference>
<evidence type="ECO:0000313" key="8">
    <source>
        <dbReference type="Proteomes" id="UP000640485"/>
    </source>
</evidence>
<reference evidence="7" key="1">
    <citation type="submission" date="2021-01" db="EMBL/GenBank/DDBJ databases">
        <title>Paracoccus amoyensis sp. nov., isolated from the surface seawater along the coast of Xiamen Island, China.</title>
        <authorList>
            <person name="Lyu L."/>
        </authorList>
    </citation>
    <scope>NUCLEOTIDE SEQUENCE</scope>
    <source>
        <strain evidence="7">MJ17</strain>
    </source>
</reference>
<dbReference type="PROSITE" id="PS51123">
    <property type="entry name" value="OMPA_2"/>
    <property type="match status" value="1"/>
</dbReference>
<keyword evidence="2 4" id="KW-0472">Membrane</keyword>
<name>A0A934VYZ4_9RHOB</name>
<evidence type="ECO:0000256" key="4">
    <source>
        <dbReference type="PROSITE-ProRule" id="PRU00473"/>
    </source>
</evidence>
<dbReference type="RefSeq" id="WP_200686428.1">
    <property type="nucleotide sequence ID" value="NZ_JAEPRQ010000003.1"/>
</dbReference>
<comment type="caution">
    <text evidence="7">The sequence shown here is derived from an EMBL/GenBank/DDBJ whole genome shotgun (WGS) entry which is preliminary data.</text>
</comment>
<evidence type="ECO:0000256" key="5">
    <source>
        <dbReference type="SAM" id="SignalP"/>
    </source>
</evidence>
<evidence type="ECO:0000259" key="6">
    <source>
        <dbReference type="PROSITE" id="PS51123"/>
    </source>
</evidence>
<organism evidence="7 8">
    <name type="scientific">Paracoccus caeni</name>
    <dbReference type="NCBI Taxonomy" id="657651"/>
    <lineage>
        <taxon>Bacteria</taxon>
        <taxon>Pseudomonadati</taxon>
        <taxon>Pseudomonadota</taxon>
        <taxon>Alphaproteobacteria</taxon>
        <taxon>Rhodobacterales</taxon>
        <taxon>Paracoccaceae</taxon>
        <taxon>Paracoccus</taxon>
    </lineage>
</organism>